<dbReference type="InterPro" id="IPR000281">
    <property type="entry name" value="HTH_RpiR"/>
</dbReference>
<evidence type="ECO:0000256" key="1">
    <source>
        <dbReference type="ARBA" id="ARBA00023015"/>
    </source>
</evidence>
<dbReference type="PROSITE" id="PS51464">
    <property type="entry name" value="SIS"/>
    <property type="match status" value="1"/>
</dbReference>
<dbReference type="GO" id="GO:0003677">
    <property type="term" value="F:DNA binding"/>
    <property type="evidence" value="ECO:0007669"/>
    <property type="project" value="UniProtKB-KW"/>
</dbReference>
<dbReference type="PROSITE" id="PS51071">
    <property type="entry name" value="HTH_RPIR"/>
    <property type="match status" value="1"/>
</dbReference>
<dbReference type="InterPro" id="IPR046348">
    <property type="entry name" value="SIS_dom_sf"/>
</dbReference>
<dbReference type="CDD" id="cd05013">
    <property type="entry name" value="SIS_RpiR"/>
    <property type="match status" value="1"/>
</dbReference>
<dbReference type="RefSeq" id="WP_075571573.1">
    <property type="nucleotide sequence ID" value="NZ_MSDO01000035.1"/>
</dbReference>
<dbReference type="SUPFAM" id="SSF46689">
    <property type="entry name" value="Homeodomain-like"/>
    <property type="match status" value="1"/>
</dbReference>
<dbReference type="GO" id="GO:1901135">
    <property type="term" value="P:carbohydrate derivative metabolic process"/>
    <property type="evidence" value="ECO:0007669"/>
    <property type="project" value="InterPro"/>
</dbReference>
<keyword evidence="2" id="KW-0238">DNA-binding</keyword>
<dbReference type="PANTHER" id="PTHR30514:SF18">
    <property type="entry name" value="RPIR-FAMILY TRANSCRIPTIONAL REGULATOR"/>
    <property type="match status" value="1"/>
</dbReference>
<evidence type="ECO:0000259" key="4">
    <source>
        <dbReference type="PROSITE" id="PS51071"/>
    </source>
</evidence>
<dbReference type="GO" id="GO:0097367">
    <property type="term" value="F:carbohydrate derivative binding"/>
    <property type="evidence" value="ECO:0007669"/>
    <property type="project" value="InterPro"/>
</dbReference>
<dbReference type="InterPro" id="IPR047640">
    <property type="entry name" value="RpiR-like"/>
</dbReference>
<dbReference type="Proteomes" id="UP000186878">
    <property type="component" value="Unassembled WGS sequence"/>
</dbReference>
<evidence type="ECO:0000256" key="3">
    <source>
        <dbReference type="ARBA" id="ARBA00023163"/>
    </source>
</evidence>
<feature type="domain" description="HTH rpiR-type" evidence="4">
    <location>
        <begin position="21"/>
        <end position="97"/>
    </location>
</feature>
<dbReference type="Gene3D" id="3.40.50.10490">
    <property type="entry name" value="Glucose-6-phosphate isomerase like protein, domain 1"/>
    <property type="match status" value="1"/>
</dbReference>
<accession>A0A1Q8SMT1</accession>
<dbReference type="STRING" id="404433.BTW07_18150"/>
<dbReference type="SUPFAM" id="SSF53697">
    <property type="entry name" value="SIS domain"/>
    <property type="match status" value="1"/>
</dbReference>
<keyword evidence="3" id="KW-0804">Transcription</keyword>
<dbReference type="AlphaFoldDB" id="A0A1Q8SMT1"/>
<dbReference type="Gene3D" id="1.10.10.10">
    <property type="entry name" value="Winged helix-like DNA-binding domain superfamily/Winged helix DNA-binding domain"/>
    <property type="match status" value="1"/>
</dbReference>
<protein>
    <submittedName>
        <fullName evidence="6">RpiR family transcriptional regulator</fullName>
    </submittedName>
</protein>
<dbReference type="InterPro" id="IPR036388">
    <property type="entry name" value="WH-like_DNA-bd_sf"/>
</dbReference>
<dbReference type="Pfam" id="PF01418">
    <property type="entry name" value="HTH_6"/>
    <property type="match status" value="1"/>
</dbReference>
<evidence type="ECO:0000259" key="5">
    <source>
        <dbReference type="PROSITE" id="PS51464"/>
    </source>
</evidence>
<evidence type="ECO:0000256" key="2">
    <source>
        <dbReference type="ARBA" id="ARBA00023125"/>
    </source>
</evidence>
<evidence type="ECO:0000313" key="7">
    <source>
        <dbReference type="Proteomes" id="UP000186878"/>
    </source>
</evidence>
<dbReference type="InterPro" id="IPR009057">
    <property type="entry name" value="Homeodomain-like_sf"/>
</dbReference>
<organism evidence="6 7">
    <name type="scientific">Salinicola socius</name>
    <dbReference type="NCBI Taxonomy" id="404433"/>
    <lineage>
        <taxon>Bacteria</taxon>
        <taxon>Pseudomonadati</taxon>
        <taxon>Pseudomonadota</taxon>
        <taxon>Gammaproteobacteria</taxon>
        <taxon>Oceanospirillales</taxon>
        <taxon>Halomonadaceae</taxon>
        <taxon>Salinicola</taxon>
    </lineage>
</organism>
<proteinExistence type="predicted"/>
<dbReference type="EMBL" id="MSDO01000035">
    <property type="protein sequence ID" value="OLO02711.1"/>
    <property type="molecule type" value="Genomic_DNA"/>
</dbReference>
<dbReference type="Pfam" id="PF01380">
    <property type="entry name" value="SIS"/>
    <property type="match status" value="1"/>
</dbReference>
<name>A0A1Q8SMT1_9GAMM</name>
<evidence type="ECO:0000313" key="6">
    <source>
        <dbReference type="EMBL" id="OLO02711.1"/>
    </source>
</evidence>
<sequence length="305" mass="32915">MAAHDGFDSPPTSMAALQALSIAARRGEAQAPKLTPGGLKLLEQLLAAPELAATLSISALATQHGVNASSLTRLAHALGLTGFKAFQALFRADAATGAFYSTRAERLLDLGQIPSDGDHPVRQQMLWQEEMGNLSRTAEGLDEAMLAGAVRALIDARRVHVVGQRACFAGAHYLSYYLSYLRSDVRLIDSVGGINLEAVRELEEGDLVVGISYRPETRSSVDYCHQALEQGAQLLALTNHPAARLSTMTEMTLLASAEGPFFFNPMSSLFVVIEMLLSHMAHDMGGDAVSSIRRREALIARWQIE</sequence>
<reference evidence="6 7" key="1">
    <citation type="submission" date="2016-12" db="EMBL/GenBank/DDBJ databases">
        <title>Draft genome sequences of strains Salinicola socius SMB35, Salinicola sp. MH3R3-1 and Chromohalobacter sp. SMB17 from the Verkhnekamsk potash mining region of Russia.</title>
        <authorList>
            <person name="Mavrodi D.V."/>
            <person name="Olsson B.E."/>
            <person name="Korsakova E.S."/>
            <person name="Pyankova A."/>
            <person name="Mavrodi O.V."/>
            <person name="Plotnikova E.G."/>
        </authorList>
    </citation>
    <scope>NUCLEOTIDE SEQUENCE [LARGE SCALE GENOMIC DNA]</scope>
    <source>
        <strain evidence="6 7">SMB35</strain>
    </source>
</reference>
<keyword evidence="7" id="KW-1185">Reference proteome</keyword>
<dbReference type="OrthoDB" id="3574600at2"/>
<keyword evidence="1" id="KW-0805">Transcription regulation</keyword>
<feature type="domain" description="SIS" evidence="5">
    <location>
        <begin position="149"/>
        <end position="291"/>
    </location>
</feature>
<dbReference type="GO" id="GO:0003700">
    <property type="term" value="F:DNA-binding transcription factor activity"/>
    <property type="evidence" value="ECO:0007669"/>
    <property type="project" value="InterPro"/>
</dbReference>
<dbReference type="InterPro" id="IPR035472">
    <property type="entry name" value="RpiR-like_SIS"/>
</dbReference>
<gene>
    <name evidence="6" type="ORF">BTW07_18150</name>
</gene>
<comment type="caution">
    <text evidence="6">The sequence shown here is derived from an EMBL/GenBank/DDBJ whole genome shotgun (WGS) entry which is preliminary data.</text>
</comment>
<dbReference type="InterPro" id="IPR001347">
    <property type="entry name" value="SIS_dom"/>
</dbReference>
<dbReference type="PANTHER" id="PTHR30514">
    <property type="entry name" value="GLUCOKINASE"/>
    <property type="match status" value="1"/>
</dbReference>